<gene>
    <name evidence="4" type="ORF">TUM19329_10110</name>
</gene>
<dbReference type="InterPro" id="IPR006015">
    <property type="entry name" value="Universal_stress_UspA"/>
</dbReference>
<dbReference type="InterPro" id="IPR006016">
    <property type="entry name" value="UspA"/>
</dbReference>
<name>A0A6F8T3B4_9GAMM</name>
<dbReference type="Gene3D" id="3.40.50.620">
    <property type="entry name" value="HUPs"/>
    <property type="match status" value="1"/>
</dbReference>
<organism evidence="4 5">
    <name type="scientific">Legionella antarctica</name>
    <dbReference type="NCBI Taxonomy" id="2708020"/>
    <lineage>
        <taxon>Bacteria</taxon>
        <taxon>Pseudomonadati</taxon>
        <taxon>Pseudomonadota</taxon>
        <taxon>Gammaproteobacteria</taxon>
        <taxon>Legionellales</taxon>
        <taxon>Legionellaceae</taxon>
        <taxon>Legionella</taxon>
    </lineage>
</organism>
<evidence type="ECO:0000259" key="3">
    <source>
        <dbReference type="Pfam" id="PF00582"/>
    </source>
</evidence>
<dbReference type="GO" id="GO:0005737">
    <property type="term" value="C:cytoplasm"/>
    <property type="evidence" value="ECO:0007669"/>
    <property type="project" value="UniProtKB-SubCell"/>
</dbReference>
<comment type="similarity">
    <text evidence="1 2">Belongs to the universal stress protein A family.</text>
</comment>
<dbReference type="CDD" id="cd00293">
    <property type="entry name" value="USP-like"/>
    <property type="match status" value="1"/>
</dbReference>
<dbReference type="InterPro" id="IPR014729">
    <property type="entry name" value="Rossmann-like_a/b/a_fold"/>
</dbReference>
<dbReference type="EMBL" id="AP022839">
    <property type="protein sequence ID" value="BCA94650.1"/>
    <property type="molecule type" value="Genomic_DNA"/>
</dbReference>
<dbReference type="KEGG" id="lant:TUM19329_10110"/>
<dbReference type="AlphaFoldDB" id="A0A6F8T3B4"/>
<evidence type="ECO:0000313" key="4">
    <source>
        <dbReference type="EMBL" id="BCA94650.1"/>
    </source>
</evidence>
<accession>A0A6F8T3B4</accession>
<proteinExistence type="inferred from homology"/>
<dbReference type="PRINTS" id="PR01438">
    <property type="entry name" value="UNVRSLSTRESS"/>
</dbReference>
<dbReference type="SUPFAM" id="SSF52402">
    <property type="entry name" value="Adenine nucleotide alpha hydrolases-like"/>
    <property type="match status" value="1"/>
</dbReference>
<dbReference type="Pfam" id="PF00582">
    <property type="entry name" value="Usp"/>
    <property type="match status" value="1"/>
</dbReference>
<evidence type="ECO:0000313" key="5">
    <source>
        <dbReference type="Proteomes" id="UP000502894"/>
    </source>
</evidence>
<evidence type="ECO:0000256" key="2">
    <source>
        <dbReference type="PIRNR" id="PIRNR006276"/>
    </source>
</evidence>
<keyword evidence="2" id="KW-0963">Cytoplasm</keyword>
<dbReference type="PANTHER" id="PTHR46268">
    <property type="entry name" value="STRESS RESPONSE PROTEIN NHAX"/>
    <property type="match status" value="1"/>
</dbReference>
<comment type="subcellular location">
    <subcellularLocation>
        <location evidence="2">Cytoplasm</location>
    </subcellularLocation>
</comment>
<sequence length="147" mass="16513">MYQHIIVAVDESDVAKQALHEAISLSKEHQAKLRLVHVVNEFYSGYLVAGVDYEQIELSLRQGAQKLLDAMETMARMEHMDCDSQLIEIKSEERISAKLVEAAKDWPADLLVIGTHGRRGFQHFMLGSVAEGVIRRASIPVLMVRGK</sequence>
<dbReference type="PANTHER" id="PTHR46268:SF15">
    <property type="entry name" value="UNIVERSAL STRESS PROTEIN HP_0031"/>
    <property type="match status" value="1"/>
</dbReference>
<protein>
    <recommendedName>
        <fullName evidence="2">Universal stress protein</fullName>
    </recommendedName>
</protein>
<feature type="domain" description="UspA" evidence="3">
    <location>
        <begin position="1"/>
        <end position="145"/>
    </location>
</feature>
<dbReference type="RefSeq" id="WP_173236479.1">
    <property type="nucleotide sequence ID" value="NZ_AP022839.1"/>
</dbReference>
<keyword evidence="5" id="KW-1185">Reference proteome</keyword>
<dbReference type="PIRSF" id="PIRSF006276">
    <property type="entry name" value="UspA"/>
    <property type="match status" value="1"/>
</dbReference>
<reference evidence="4" key="1">
    <citation type="journal article" date="2020" name="Microbiol. Resour. Announc.">
        <title>Complete Genome Sequence of Novel Psychrotolerant Legionella Strain TUM19329, Isolated from Antarctic Lake Sediment.</title>
        <authorList>
            <person name="Shimada S."/>
            <person name="Nakai R."/>
            <person name="Aoki K."/>
            <person name="Shimoeda N."/>
            <person name="Ohno G."/>
            <person name="Miyazaki Y."/>
            <person name="Kudoh S."/>
            <person name="Imura S."/>
            <person name="Watanabe K."/>
            <person name="Ishii Y."/>
            <person name="Tateda K."/>
        </authorList>
    </citation>
    <scope>NUCLEOTIDE SEQUENCE [LARGE SCALE GENOMIC DNA]</scope>
    <source>
        <strain evidence="4">TUM19329</strain>
    </source>
</reference>
<evidence type="ECO:0000256" key="1">
    <source>
        <dbReference type="ARBA" id="ARBA00008791"/>
    </source>
</evidence>
<dbReference type="Proteomes" id="UP000502894">
    <property type="component" value="Chromosome"/>
</dbReference>